<organism evidence="1">
    <name type="scientific">Spirodela intermedia</name>
    <name type="common">Intermediate duckweed</name>
    <dbReference type="NCBI Taxonomy" id="51605"/>
    <lineage>
        <taxon>Eukaryota</taxon>
        <taxon>Viridiplantae</taxon>
        <taxon>Streptophyta</taxon>
        <taxon>Embryophyta</taxon>
        <taxon>Tracheophyta</taxon>
        <taxon>Spermatophyta</taxon>
        <taxon>Magnoliopsida</taxon>
        <taxon>Liliopsida</taxon>
        <taxon>Araceae</taxon>
        <taxon>Lemnoideae</taxon>
        <taxon>Spirodela</taxon>
    </lineage>
</organism>
<accession>A0A7I8IED4</accession>
<dbReference type="AlphaFoldDB" id="A0A7I8IED4"/>
<gene>
    <name evidence="1" type="ORF">SI7747_02002285</name>
</gene>
<evidence type="ECO:0000313" key="2">
    <source>
        <dbReference type="Proteomes" id="UP001189122"/>
    </source>
</evidence>
<dbReference type="Proteomes" id="UP001189122">
    <property type="component" value="Unassembled WGS sequence"/>
</dbReference>
<dbReference type="EMBL" id="CACRZD030000002">
    <property type="protein sequence ID" value="CAA6655745.1"/>
    <property type="molecule type" value="Genomic_DNA"/>
</dbReference>
<protein>
    <submittedName>
        <fullName evidence="1">Uncharacterized protein</fullName>
    </submittedName>
</protein>
<reference evidence="1 2" key="1">
    <citation type="submission" date="2019-12" db="EMBL/GenBank/DDBJ databases">
        <authorList>
            <person name="Scholz U."/>
            <person name="Mascher M."/>
            <person name="Fiebig A."/>
        </authorList>
    </citation>
    <scope>NUCLEOTIDE SEQUENCE</scope>
</reference>
<evidence type="ECO:0000313" key="1">
    <source>
        <dbReference type="EMBL" id="CAA2616046.1"/>
    </source>
</evidence>
<name>A0A7I8IED4_SPIIN</name>
<proteinExistence type="predicted"/>
<dbReference type="EMBL" id="LR743589">
    <property type="protein sequence ID" value="CAA2616046.1"/>
    <property type="molecule type" value="Genomic_DNA"/>
</dbReference>
<keyword evidence="2" id="KW-1185">Reference proteome</keyword>
<sequence>MVNFTVGCSGIKYFEVSHNICYLSSFIVCRTI</sequence>